<keyword evidence="4" id="KW-0560">Oxidoreductase</keyword>
<dbReference type="Gene3D" id="3.90.180.10">
    <property type="entry name" value="Medium-chain alcohol dehydrogenases, catalytic domain"/>
    <property type="match status" value="1"/>
</dbReference>
<dbReference type="PANTHER" id="PTHR43880:SF12">
    <property type="entry name" value="ALCOHOL DEHYDROGENASE CLASS-3"/>
    <property type="match status" value="1"/>
</dbReference>
<evidence type="ECO:0000259" key="7">
    <source>
        <dbReference type="SMART" id="SM00829"/>
    </source>
</evidence>
<comment type="similarity">
    <text evidence="1 6">Belongs to the zinc-containing alcohol dehydrogenase family.</text>
</comment>
<gene>
    <name evidence="8" type="ORF">GCM10009550_48190</name>
</gene>
<evidence type="ECO:0000313" key="9">
    <source>
        <dbReference type="Proteomes" id="UP001500665"/>
    </source>
</evidence>
<dbReference type="Pfam" id="PF00107">
    <property type="entry name" value="ADH_zinc_N"/>
    <property type="match status" value="1"/>
</dbReference>
<sequence length="368" mass="39025">MKTKAAILWGQNEKWQIEEVELDPPKEGEVLVKLAATGLCHSDDHLVTGDIPMPYPVVGGHEGAGVIVQTGPGVTGVAEGDSIVFSFIPSCGRCSYCARGMQNLCDLGAHLINGPQLDGTYRFHARGQGIGQMSLLGAFAEYTVVPISSVVKIDNGTPLDKAALIGCGVPTGYGSAVRTAEVRAGETVVVQGIGGIGASAVQGARIAGARNIIAVDPVEFKRTKALELGATHAVASVEEAGPLVVELTRGNMADSFIITTDRAESAYIGPALDLVTKRGKVVVTAVANFANAEMSGNLFMLTMLEKQVRGSLYGSSSAHHEIPRLLELYKTGQLKLDEMITKEYTLEQVNEGYDDMRNGRILRGVIRF</sequence>
<reference evidence="8 9" key="1">
    <citation type="journal article" date="2019" name="Int. J. Syst. Evol. Microbiol.">
        <title>The Global Catalogue of Microorganisms (GCM) 10K type strain sequencing project: providing services to taxonomists for standard genome sequencing and annotation.</title>
        <authorList>
            <consortium name="The Broad Institute Genomics Platform"/>
            <consortium name="The Broad Institute Genome Sequencing Center for Infectious Disease"/>
            <person name="Wu L."/>
            <person name="Ma J."/>
        </authorList>
    </citation>
    <scope>NUCLEOTIDE SEQUENCE [LARGE SCALE GENOMIC DNA]</scope>
    <source>
        <strain evidence="8 9">JCM 10696</strain>
    </source>
</reference>
<dbReference type="PROSITE" id="PS00059">
    <property type="entry name" value="ADH_ZINC"/>
    <property type="match status" value="1"/>
</dbReference>
<evidence type="ECO:0000256" key="3">
    <source>
        <dbReference type="ARBA" id="ARBA00022833"/>
    </source>
</evidence>
<organism evidence="8 9">
    <name type="scientific">Actinocorallia libanotica</name>
    <dbReference type="NCBI Taxonomy" id="46162"/>
    <lineage>
        <taxon>Bacteria</taxon>
        <taxon>Bacillati</taxon>
        <taxon>Actinomycetota</taxon>
        <taxon>Actinomycetes</taxon>
        <taxon>Streptosporangiales</taxon>
        <taxon>Thermomonosporaceae</taxon>
        <taxon>Actinocorallia</taxon>
    </lineage>
</organism>
<comment type="caution">
    <text evidence="8">The sequence shown here is derived from an EMBL/GenBank/DDBJ whole genome shotgun (WGS) entry which is preliminary data.</text>
</comment>
<dbReference type="InterPro" id="IPR020843">
    <property type="entry name" value="ER"/>
</dbReference>
<evidence type="ECO:0000256" key="2">
    <source>
        <dbReference type="ARBA" id="ARBA00022723"/>
    </source>
</evidence>
<name>A0ABN1RKE5_9ACTN</name>
<feature type="domain" description="Enoyl reductase (ER)" evidence="7">
    <location>
        <begin position="10"/>
        <end position="366"/>
    </location>
</feature>
<dbReference type="InterPro" id="IPR023921">
    <property type="entry name" value="ADH_Zn_actinomycetes"/>
</dbReference>
<evidence type="ECO:0000256" key="5">
    <source>
        <dbReference type="ARBA" id="ARBA00023027"/>
    </source>
</evidence>
<dbReference type="Pfam" id="PF08240">
    <property type="entry name" value="ADH_N"/>
    <property type="match status" value="1"/>
</dbReference>
<dbReference type="InterPro" id="IPR013154">
    <property type="entry name" value="ADH-like_N"/>
</dbReference>
<dbReference type="RefSeq" id="WP_344243199.1">
    <property type="nucleotide sequence ID" value="NZ_BAAAHH010000021.1"/>
</dbReference>
<evidence type="ECO:0000256" key="1">
    <source>
        <dbReference type="ARBA" id="ARBA00008072"/>
    </source>
</evidence>
<evidence type="ECO:0000256" key="6">
    <source>
        <dbReference type="RuleBase" id="RU361277"/>
    </source>
</evidence>
<dbReference type="EMBL" id="BAAAHH010000021">
    <property type="protein sequence ID" value="GAA0958947.1"/>
    <property type="molecule type" value="Genomic_DNA"/>
</dbReference>
<evidence type="ECO:0000256" key="4">
    <source>
        <dbReference type="ARBA" id="ARBA00023002"/>
    </source>
</evidence>
<dbReference type="NCBIfam" id="TIGR03989">
    <property type="entry name" value="Rxyl_3153"/>
    <property type="match status" value="1"/>
</dbReference>
<accession>A0ABN1RKE5</accession>
<comment type="cofactor">
    <cofactor evidence="6">
        <name>Zn(2+)</name>
        <dbReference type="ChEBI" id="CHEBI:29105"/>
    </cofactor>
</comment>
<dbReference type="InterPro" id="IPR002328">
    <property type="entry name" value="ADH_Zn_CS"/>
</dbReference>
<keyword evidence="9" id="KW-1185">Reference proteome</keyword>
<dbReference type="PANTHER" id="PTHR43880">
    <property type="entry name" value="ALCOHOL DEHYDROGENASE"/>
    <property type="match status" value="1"/>
</dbReference>
<dbReference type="SUPFAM" id="SSF51735">
    <property type="entry name" value="NAD(P)-binding Rossmann-fold domains"/>
    <property type="match status" value="1"/>
</dbReference>
<keyword evidence="5" id="KW-0520">NAD</keyword>
<dbReference type="SUPFAM" id="SSF50129">
    <property type="entry name" value="GroES-like"/>
    <property type="match status" value="2"/>
</dbReference>
<dbReference type="InterPro" id="IPR036291">
    <property type="entry name" value="NAD(P)-bd_dom_sf"/>
</dbReference>
<keyword evidence="3 6" id="KW-0862">Zinc</keyword>
<keyword evidence="2 6" id="KW-0479">Metal-binding</keyword>
<proteinExistence type="inferred from homology"/>
<protein>
    <submittedName>
        <fullName evidence="8">NDMA-dependent alcohol dehydrogenase</fullName>
    </submittedName>
</protein>
<dbReference type="Gene3D" id="3.40.50.720">
    <property type="entry name" value="NAD(P)-binding Rossmann-like Domain"/>
    <property type="match status" value="1"/>
</dbReference>
<dbReference type="Proteomes" id="UP001500665">
    <property type="component" value="Unassembled WGS sequence"/>
</dbReference>
<evidence type="ECO:0000313" key="8">
    <source>
        <dbReference type="EMBL" id="GAA0958947.1"/>
    </source>
</evidence>
<dbReference type="CDD" id="cd08279">
    <property type="entry name" value="Zn_ADH_class_III"/>
    <property type="match status" value="1"/>
</dbReference>
<dbReference type="SMART" id="SM00829">
    <property type="entry name" value="PKS_ER"/>
    <property type="match status" value="1"/>
</dbReference>
<dbReference type="InterPro" id="IPR011032">
    <property type="entry name" value="GroES-like_sf"/>
</dbReference>
<dbReference type="InterPro" id="IPR013149">
    <property type="entry name" value="ADH-like_C"/>
</dbReference>